<dbReference type="InterPro" id="IPR050993">
    <property type="entry name" value="Isochorismatase_domain"/>
</dbReference>
<sequence>MLTIDPKRALLLVIDFQARLMPAIHDGEAAIRNAAKLIEIARLLNVPHLVTEQNPTRLGSTVEALPVEGDVVAKFSFDVCREAGFVERIPADAHVIVTGCEAHVCVLQTVLGLLAASRKVFVARDAIGSRKPEDKEAAIRRMARHGAEIVTTEMVAFEWLETAEHPRFRQAMALIK</sequence>
<reference evidence="2 3" key="1">
    <citation type="journal article" date="2018" name="Arch. Microbiol.">
        <title>New insights into the metabolic potential of the phototrophic purple bacterium Rhodopila globiformis DSM 161(T) from its draft genome sequence and evidence for a vanadium-dependent nitrogenase.</title>
        <authorList>
            <person name="Imhoff J.F."/>
            <person name="Rahn T."/>
            <person name="Kunzel S."/>
            <person name="Neulinger S.C."/>
        </authorList>
    </citation>
    <scope>NUCLEOTIDE SEQUENCE [LARGE SCALE GENOMIC DNA]</scope>
    <source>
        <strain evidence="2 3">DSM 16996</strain>
    </source>
</reference>
<gene>
    <name evidence="2" type="ORF">CCR94_09000</name>
</gene>
<dbReference type="PANTHER" id="PTHR14119:SF3">
    <property type="entry name" value="ISOCHORISMATASE DOMAIN-CONTAINING PROTEIN 2"/>
    <property type="match status" value="1"/>
</dbReference>
<accession>A0A2S6N9Z6</accession>
<dbReference type="InterPro" id="IPR000868">
    <property type="entry name" value="Isochorismatase-like_dom"/>
</dbReference>
<name>A0A2S6N9Z6_9HYPH</name>
<protein>
    <submittedName>
        <fullName evidence="2">Isochorismatase</fullName>
    </submittedName>
</protein>
<dbReference type="EMBL" id="NHSJ01000057">
    <property type="protein sequence ID" value="PPQ31429.1"/>
    <property type="molecule type" value="Genomic_DNA"/>
</dbReference>
<evidence type="ECO:0000259" key="1">
    <source>
        <dbReference type="Pfam" id="PF00857"/>
    </source>
</evidence>
<dbReference type="OrthoDB" id="9796958at2"/>
<dbReference type="SUPFAM" id="SSF52499">
    <property type="entry name" value="Isochorismatase-like hydrolases"/>
    <property type="match status" value="1"/>
</dbReference>
<organism evidence="2 3">
    <name type="scientific">Rhodoblastus sphagnicola</name>
    <dbReference type="NCBI Taxonomy" id="333368"/>
    <lineage>
        <taxon>Bacteria</taxon>
        <taxon>Pseudomonadati</taxon>
        <taxon>Pseudomonadota</taxon>
        <taxon>Alphaproteobacteria</taxon>
        <taxon>Hyphomicrobiales</taxon>
        <taxon>Rhodoblastaceae</taxon>
        <taxon>Rhodoblastus</taxon>
    </lineage>
</organism>
<dbReference type="Pfam" id="PF00857">
    <property type="entry name" value="Isochorismatase"/>
    <property type="match status" value="1"/>
</dbReference>
<dbReference type="InterPro" id="IPR036380">
    <property type="entry name" value="Isochorismatase-like_sf"/>
</dbReference>
<dbReference type="Gene3D" id="3.40.50.850">
    <property type="entry name" value="Isochorismatase-like"/>
    <property type="match status" value="1"/>
</dbReference>
<dbReference type="PANTHER" id="PTHR14119">
    <property type="entry name" value="HYDROLASE"/>
    <property type="match status" value="1"/>
</dbReference>
<dbReference type="RefSeq" id="WP_104507537.1">
    <property type="nucleotide sequence ID" value="NZ_JACIGC010000009.1"/>
</dbReference>
<keyword evidence="3" id="KW-1185">Reference proteome</keyword>
<proteinExistence type="predicted"/>
<comment type="caution">
    <text evidence="2">The sequence shown here is derived from an EMBL/GenBank/DDBJ whole genome shotgun (WGS) entry which is preliminary data.</text>
</comment>
<evidence type="ECO:0000313" key="2">
    <source>
        <dbReference type="EMBL" id="PPQ31429.1"/>
    </source>
</evidence>
<dbReference type="AlphaFoldDB" id="A0A2S6N9Z6"/>
<feature type="domain" description="Isochorismatase-like" evidence="1">
    <location>
        <begin position="10"/>
        <end position="153"/>
    </location>
</feature>
<evidence type="ECO:0000313" key="3">
    <source>
        <dbReference type="Proteomes" id="UP000239089"/>
    </source>
</evidence>
<dbReference type="Proteomes" id="UP000239089">
    <property type="component" value="Unassembled WGS sequence"/>
</dbReference>